<keyword evidence="1" id="KW-0175">Coiled coil</keyword>
<evidence type="ECO:0000313" key="4">
    <source>
        <dbReference type="Proteomes" id="UP000315842"/>
    </source>
</evidence>
<evidence type="ECO:0000313" key="3">
    <source>
        <dbReference type="EMBL" id="GEA81410.1"/>
    </source>
</evidence>
<dbReference type="AlphaFoldDB" id="A0A4Y3KES1"/>
<feature type="coiled-coil region" evidence="1">
    <location>
        <begin position="263"/>
        <end position="359"/>
    </location>
</feature>
<sequence>MAGINLSFVANVREFLRGTKDVETSLEGVADALDDVAKEGADAPEKIEKSFTESFRKIRSDADTAGRSVGPEIEKGSKRAAEGLDEIKDSARQNAIETAASFDGTRDSIADGFQGLGAEMFAGFGPAGVAAGVAAAAGLGILRSHMEQAREEAQETAEQIAEIAGELIDLGDLKLDDGNVIDNLREAASTAEDGKIALQTWADAAREAGVSFSDYARGMAGDSEALQRSYDAVTGKLKAYQDGLLNGGVDAYKSAASPMTEYIRANEEQVAALKRAKDALEDRDFTLDRGSQIAQMYTDVTAGLADSNVEAARAAEDAARAQEAFRESVKDAVDPISAYSRLLDEKKSAEREAAEATAAATKDSKDSWEDYAKDVNLTIDELITDLDEQAERTKAFKDNLAKIAAAGGSALAEELQTKGPEVAGAIADLIANADPAKQAEYLKKYGATIGETMSSAVTTALSGTDVVAALQDAANKASSTGVEVKVRPVAEGGITSPSAPDQAQATVPKTVQMTPPAQPMTVVLSAEDRALLRAIGDATVAVTVPVTIDSTRVATAMRNARAAANTSGRRS</sequence>
<reference evidence="3 4" key="1">
    <citation type="submission" date="2019-06" db="EMBL/GenBank/DDBJ databases">
        <title>Whole genome shotgun sequence of Cellulomonas uda NBRC 3747.</title>
        <authorList>
            <person name="Hosoyama A."/>
            <person name="Uohara A."/>
            <person name="Ohji S."/>
            <person name="Ichikawa N."/>
        </authorList>
    </citation>
    <scope>NUCLEOTIDE SEQUENCE [LARGE SCALE GENOMIC DNA]</scope>
    <source>
        <strain evidence="3 4">NBRC 3747</strain>
    </source>
</reference>
<dbReference type="Proteomes" id="UP000315842">
    <property type="component" value="Unassembled WGS sequence"/>
</dbReference>
<name>A0A4Y3KES1_CELUD</name>
<accession>A0A4Y3KES1</accession>
<comment type="caution">
    <text evidence="3">The sequence shown here is derived from an EMBL/GenBank/DDBJ whole genome shotgun (WGS) entry which is preliminary data.</text>
</comment>
<organism evidence="3 4">
    <name type="scientific">Cellulomonas uda</name>
    <dbReference type="NCBI Taxonomy" id="1714"/>
    <lineage>
        <taxon>Bacteria</taxon>
        <taxon>Bacillati</taxon>
        <taxon>Actinomycetota</taxon>
        <taxon>Actinomycetes</taxon>
        <taxon>Micrococcales</taxon>
        <taxon>Cellulomonadaceae</taxon>
        <taxon>Cellulomonas</taxon>
    </lineage>
</organism>
<dbReference type="EMBL" id="BJLP01000028">
    <property type="protein sequence ID" value="GEA81410.1"/>
    <property type="molecule type" value="Genomic_DNA"/>
</dbReference>
<dbReference type="RefSeq" id="WP_141320564.1">
    <property type="nucleotide sequence ID" value="NZ_BJLP01000028.1"/>
</dbReference>
<proteinExistence type="predicted"/>
<gene>
    <name evidence="3" type="ORF">CUD01_18540</name>
</gene>
<evidence type="ECO:0000256" key="2">
    <source>
        <dbReference type="SAM" id="MobiDB-lite"/>
    </source>
</evidence>
<evidence type="ECO:0000256" key="1">
    <source>
        <dbReference type="SAM" id="Coils"/>
    </source>
</evidence>
<protein>
    <submittedName>
        <fullName evidence="3">Uncharacterized protein</fullName>
    </submittedName>
</protein>
<feature type="compositionally biased region" description="Basic and acidic residues" evidence="2">
    <location>
        <begin position="39"/>
        <end position="64"/>
    </location>
</feature>
<keyword evidence="4" id="KW-1185">Reference proteome</keyword>
<feature type="region of interest" description="Disordered" evidence="2">
    <location>
        <begin position="39"/>
        <end position="80"/>
    </location>
</feature>
<feature type="coiled-coil region" evidence="1">
    <location>
        <begin position="139"/>
        <end position="166"/>
    </location>
</feature>